<protein>
    <submittedName>
        <fullName evidence="1">Uncharacterized protein</fullName>
    </submittedName>
</protein>
<organism evidence="1 2">
    <name type="scientific">Pleurodeles waltl</name>
    <name type="common">Iberian ribbed newt</name>
    <dbReference type="NCBI Taxonomy" id="8319"/>
    <lineage>
        <taxon>Eukaryota</taxon>
        <taxon>Metazoa</taxon>
        <taxon>Chordata</taxon>
        <taxon>Craniata</taxon>
        <taxon>Vertebrata</taxon>
        <taxon>Euteleostomi</taxon>
        <taxon>Amphibia</taxon>
        <taxon>Batrachia</taxon>
        <taxon>Caudata</taxon>
        <taxon>Salamandroidea</taxon>
        <taxon>Salamandridae</taxon>
        <taxon>Pleurodelinae</taxon>
        <taxon>Pleurodeles</taxon>
    </lineage>
</organism>
<gene>
    <name evidence="1" type="ORF">NDU88_004533</name>
</gene>
<evidence type="ECO:0000313" key="1">
    <source>
        <dbReference type="EMBL" id="KAJ1099432.1"/>
    </source>
</evidence>
<reference evidence="1" key="1">
    <citation type="journal article" date="2022" name="bioRxiv">
        <title>Sequencing and chromosome-scale assembly of the giantPleurodeles waltlgenome.</title>
        <authorList>
            <person name="Brown T."/>
            <person name="Elewa A."/>
            <person name="Iarovenko S."/>
            <person name="Subramanian E."/>
            <person name="Araus A.J."/>
            <person name="Petzold A."/>
            <person name="Susuki M."/>
            <person name="Suzuki K.-i.T."/>
            <person name="Hayashi T."/>
            <person name="Toyoda A."/>
            <person name="Oliveira C."/>
            <person name="Osipova E."/>
            <person name="Leigh N.D."/>
            <person name="Simon A."/>
            <person name="Yun M.H."/>
        </authorList>
    </citation>
    <scope>NUCLEOTIDE SEQUENCE</scope>
    <source>
        <strain evidence="1">20211129_DDA</strain>
        <tissue evidence="1">Liver</tissue>
    </source>
</reference>
<dbReference type="EMBL" id="JANPWB010000014">
    <property type="protein sequence ID" value="KAJ1099432.1"/>
    <property type="molecule type" value="Genomic_DNA"/>
</dbReference>
<dbReference type="Proteomes" id="UP001066276">
    <property type="component" value="Chromosome 10"/>
</dbReference>
<proteinExistence type="predicted"/>
<sequence length="80" mass="9211">MLWARELPGRRAFSHKSSGCTPLRQYGGRLLAMKETSREEKTTRQCDSSHLPLFDLAHIPVQRQTQVHTGAHPVKDVFRR</sequence>
<dbReference type="AlphaFoldDB" id="A0AAV7M7D1"/>
<accession>A0AAV7M7D1</accession>
<evidence type="ECO:0000313" key="2">
    <source>
        <dbReference type="Proteomes" id="UP001066276"/>
    </source>
</evidence>
<comment type="caution">
    <text evidence="1">The sequence shown here is derived from an EMBL/GenBank/DDBJ whole genome shotgun (WGS) entry which is preliminary data.</text>
</comment>
<name>A0AAV7M7D1_PLEWA</name>
<keyword evidence="2" id="KW-1185">Reference proteome</keyword>